<gene>
    <name evidence="1" type="ORF">SAMN05216565_110115</name>
</gene>
<accession>A0A1H0WDG3</accession>
<sequence length="47" mass="5547">MKLGTKVVYNDKEFHIFHVYESGYCELKEATKHLNIILVHENEITVL</sequence>
<name>A0A1H0WDG3_9BACI</name>
<dbReference type="AlphaFoldDB" id="A0A1H0WDG3"/>
<evidence type="ECO:0000313" key="2">
    <source>
        <dbReference type="Proteomes" id="UP000199159"/>
    </source>
</evidence>
<reference evidence="2" key="1">
    <citation type="submission" date="2016-10" db="EMBL/GenBank/DDBJ databases">
        <authorList>
            <person name="Varghese N."/>
            <person name="Submissions S."/>
        </authorList>
    </citation>
    <scope>NUCLEOTIDE SEQUENCE [LARGE SCALE GENOMIC DNA]</scope>
    <source>
        <strain evidence="2">IBRC-M10078</strain>
    </source>
</reference>
<organism evidence="1 2">
    <name type="scientific">Litchfieldia salsa</name>
    <dbReference type="NCBI Taxonomy" id="930152"/>
    <lineage>
        <taxon>Bacteria</taxon>
        <taxon>Bacillati</taxon>
        <taxon>Bacillota</taxon>
        <taxon>Bacilli</taxon>
        <taxon>Bacillales</taxon>
        <taxon>Bacillaceae</taxon>
        <taxon>Litchfieldia</taxon>
    </lineage>
</organism>
<dbReference type="Proteomes" id="UP000199159">
    <property type="component" value="Unassembled WGS sequence"/>
</dbReference>
<proteinExistence type="predicted"/>
<dbReference type="RefSeq" id="WP_175490367.1">
    <property type="nucleotide sequence ID" value="NZ_FNJU01000010.1"/>
</dbReference>
<protein>
    <submittedName>
        <fullName evidence="1">Uncharacterized protein</fullName>
    </submittedName>
</protein>
<dbReference type="EMBL" id="FNJU01000010">
    <property type="protein sequence ID" value="SDP88505.1"/>
    <property type="molecule type" value="Genomic_DNA"/>
</dbReference>
<evidence type="ECO:0000313" key="1">
    <source>
        <dbReference type="EMBL" id="SDP88505.1"/>
    </source>
</evidence>
<keyword evidence="2" id="KW-1185">Reference proteome</keyword>